<evidence type="ECO:0000313" key="1">
    <source>
        <dbReference type="EMBL" id="JAI02844.1"/>
    </source>
</evidence>
<reference evidence="1" key="2">
    <citation type="journal article" date="2015" name="Fish Shellfish Immunol.">
        <title>Early steps in the European eel (Anguilla anguilla)-Vibrio vulnificus interaction in the gills: Role of the RtxA13 toxin.</title>
        <authorList>
            <person name="Callol A."/>
            <person name="Pajuelo D."/>
            <person name="Ebbesson L."/>
            <person name="Teles M."/>
            <person name="MacKenzie S."/>
            <person name="Amaro C."/>
        </authorList>
    </citation>
    <scope>NUCLEOTIDE SEQUENCE</scope>
</reference>
<proteinExistence type="predicted"/>
<name>A0A0E9XMB9_ANGAN</name>
<dbReference type="EMBL" id="GBXM01005734">
    <property type="protein sequence ID" value="JAI02844.1"/>
    <property type="molecule type" value="Transcribed_RNA"/>
</dbReference>
<organism evidence="1">
    <name type="scientific">Anguilla anguilla</name>
    <name type="common">European freshwater eel</name>
    <name type="synonym">Muraena anguilla</name>
    <dbReference type="NCBI Taxonomy" id="7936"/>
    <lineage>
        <taxon>Eukaryota</taxon>
        <taxon>Metazoa</taxon>
        <taxon>Chordata</taxon>
        <taxon>Craniata</taxon>
        <taxon>Vertebrata</taxon>
        <taxon>Euteleostomi</taxon>
        <taxon>Actinopterygii</taxon>
        <taxon>Neopterygii</taxon>
        <taxon>Teleostei</taxon>
        <taxon>Anguilliformes</taxon>
        <taxon>Anguillidae</taxon>
        <taxon>Anguilla</taxon>
    </lineage>
</organism>
<accession>A0A0E9XMB9</accession>
<dbReference type="AlphaFoldDB" id="A0A0E9XMB9"/>
<reference evidence="1" key="1">
    <citation type="submission" date="2014-11" db="EMBL/GenBank/DDBJ databases">
        <authorList>
            <person name="Amaro Gonzalez C."/>
        </authorList>
    </citation>
    <scope>NUCLEOTIDE SEQUENCE</scope>
</reference>
<protein>
    <submittedName>
        <fullName evidence="1">Uncharacterized protein</fullName>
    </submittedName>
</protein>
<sequence>MRVQQGRHVLCKNRFNTEHLTVSELEFHCGRCHMKCDYRSLW</sequence>